<dbReference type="Proteomes" id="UP000190449">
    <property type="component" value="Unassembled WGS sequence"/>
</dbReference>
<evidence type="ECO:0000313" key="1">
    <source>
        <dbReference type="EMBL" id="SJZ87828.1"/>
    </source>
</evidence>
<dbReference type="AlphaFoldDB" id="A0A1T4PAI9"/>
<name>A0A1T4PAI9_9BACT</name>
<dbReference type="SUPFAM" id="SSF49384">
    <property type="entry name" value="Carbohydrate-binding domain"/>
    <property type="match status" value="1"/>
</dbReference>
<dbReference type="InterPro" id="IPR008965">
    <property type="entry name" value="CBM2/CBM3_carb-bd_dom_sf"/>
</dbReference>
<organism evidence="1 2">
    <name type="scientific">Fibrobacter intestinalis</name>
    <dbReference type="NCBI Taxonomy" id="28122"/>
    <lineage>
        <taxon>Bacteria</taxon>
        <taxon>Pseudomonadati</taxon>
        <taxon>Fibrobacterota</taxon>
        <taxon>Fibrobacteria</taxon>
        <taxon>Fibrobacterales</taxon>
        <taxon>Fibrobacteraceae</taxon>
        <taxon>Fibrobacter</taxon>
    </lineage>
</organism>
<accession>A0A1T4PAI9</accession>
<proteinExistence type="predicted"/>
<dbReference type="Gene3D" id="2.60.40.710">
    <property type="entry name" value="Endoglucanase-like"/>
    <property type="match status" value="1"/>
</dbReference>
<dbReference type="STRING" id="28122.SAMN02745108_01837"/>
<dbReference type="GO" id="GO:0005975">
    <property type="term" value="P:carbohydrate metabolic process"/>
    <property type="evidence" value="ECO:0007669"/>
    <property type="project" value="InterPro"/>
</dbReference>
<reference evidence="1 2" key="1">
    <citation type="submission" date="2017-02" db="EMBL/GenBank/DDBJ databases">
        <authorList>
            <person name="Peterson S.W."/>
        </authorList>
    </citation>
    <scope>NUCLEOTIDE SEQUENCE [LARGE SCALE GENOMIC DNA]</scope>
    <source>
        <strain evidence="1 2">ATCC 43854</strain>
    </source>
</reference>
<evidence type="ECO:0000313" key="2">
    <source>
        <dbReference type="Proteomes" id="UP000190449"/>
    </source>
</evidence>
<sequence>MGADVKNDIGAVQWLNATGLQTGFDNPSYGIVYSYGLPTIGNGRRTFGDFVEQSKNHISQERLKRVLTDSLTNALSAVGVDANEVKGNISQMAEELLTGNLTEECRKIAGELVEKYGALATVLSDSKLGTYIHGLSELRSLKINMDDLPGTALKILRVLDRFIPETYKSELYSAFIENFSPEVVEILANATKCSISGGSARNCVVAGLAASAKNLSNYGLNFFDEGTFDVPVYSAFGANVSAFRNANVSRMGYDLGDYIENDARLKDYRELLLTEAIPAYGAPYYGNGPQIGLHRTDYYFPWDASDDPSFSEGANHDFVDANGIALLDSEGFLLNDWNCYDADGPMEQKRKSAQILAKDSKVASDLSSLVTMLVENTGEAPLDGFEVRYYYRDDDGDKDVDFYSSPFASGTKIGAGGNLYYVSFLYSTTVLNPGEKSDFGNGVNFEIHNSGWTAGYDASEDPSHYGLNGTELVAADSAIVLDLNGNLLWGHAPQPKFGEEYKTKDVYENLIDVENGAVYVNVAERGTYTLETVNAAGMPLVSLFNGIWGEGVHSVSLANHTFAPGSYLVLRRGNEILSWRIFK</sequence>
<dbReference type="InterPro" id="IPR036966">
    <property type="entry name" value="CBM3_sf"/>
</dbReference>
<protein>
    <submittedName>
        <fullName evidence="1">Uncharacterized protein</fullName>
    </submittedName>
</protein>
<gene>
    <name evidence="1" type="ORF">SAMN02745108_01837</name>
</gene>
<dbReference type="EMBL" id="FUWU01000032">
    <property type="protein sequence ID" value="SJZ87828.1"/>
    <property type="molecule type" value="Genomic_DNA"/>
</dbReference>
<dbReference type="GO" id="GO:0030248">
    <property type="term" value="F:cellulose binding"/>
    <property type="evidence" value="ECO:0007669"/>
    <property type="project" value="InterPro"/>
</dbReference>